<protein>
    <recommendedName>
        <fullName evidence="10">CRISPR-associated endonuclease Cas1</fullName>
        <ecNumber evidence="10">3.1.-.-</ecNumber>
    </recommendedName>
</protein>
<evidence type="ECO:0000256" key="7">
    <source>
        <dbReference type="ARBA" id="ARBA00023125"/>
    </source>
</evidence>
<keyword evidence="8 10" id="KW-0464">Manganese</keyword>
<gene>
    <name evidence="11" type="primary">cas1d</name>
    <name evidence="10" type="synonym">cas1</name>
    <name evidence="11" type="ORF">H6G83_24755</name>
</gene>
<evidence type="ECO:0000256" key="9">
    <source>
        <dbReference type="ARBA" id="ARBA00038592"/>
    </source>
</evidence>
<dbReference type="RefSeq" id="WP_190476865.1">
    <property type="nucleotide sequence ID" value="NZ_JACJSG010000040.1"/>
</dbReference>
<dbReference type="Gene3D" id="3.100.10.20">
    <property type="entry name" value="CRISPR-associated endonuclease Cas1, N-terminal domain"/>
    <property type="match status" value="1"/>
</dbReference>
<evidence type="ECO:0000256" key="3">
    <source>
        <dbReference type="ARBA" id="ARBA00022759"/>
    </source>
</evidence>
<dbReference type="InterPro" id="IPR023843">
    <property type="entry name" value="CRISPR-assoc_Cas1_cyanobact"/>
</dbReference>
<evidence type="ECO:0000256" key="10">
    <source>
        <dbReference type="HAMAP-Rule" id="MF_01470"/>
    </source>
</evidence>
<dbReference type="Gene3D" id="1.20.120.920">
    <property type="entry name" value="CRISPR-associated endonuclease Cas1, C-terminal domain"/>
    <property type="match status" value="1"/>
</dbReference>
<feature type="binding site" evidence="10">
    <location>
        <position position="223"/>
    </location>
    <ligand>
        <name>Mn(2+)</name>
        <dbReference type="ChEBI" id="CHEBI:29035"/>
    </ligand>
</feature>
<reference evidence="11 12" key="1">
    <citation type="journal article" date="2020" name="ISME J.">
        <title>Comparative genomics reveals insights into cyanobacterial evolution and habitat adaptation.</title>
        <authorList>
            <person name="Chen M.Y."/>
            <person name="Teng W.K."/>
            <person name="Zhao L."/>
            <person name="Hu C.X."/>
            <person name="Zhou Y.K."/>
            <person name="Han B.P."/>
            <person name="Song L.R."/>
            <person name="Shu W.S."/>
        </authorList>
    </citation>
    <scope>NUCLEOTIDE SEQUENCE [LARGE SCALE GENOMIC DNA]</scope>
    <source>
        <strain evidence="11 12">FACHB-119</strain>
    </source>
</reference>
<dbReference type="InterPro" id="IPR002729">
    <property type="entry name" value="CRISPR-assoc_Cas1"/>
</dbReference>
<dbReference type="GO" id="GO:0004519">
    <property type="term" value="F:endonuclease activity"/>
    <property type="evidence" value="ECO:0007669"/>
    <property type="project" value="UniProtKB-KW"/>
</dbReference>
<feature type="binding site" evidence="10">
    <location>
        <position position="157"/>
    </location>
    <ligand>
        <name>Mn(2+)</name>
        <dbReference type="ChEBI" id="CHEBI:29035"/>
    </ligand>
</feature>
<name>A0ABR8DBP2_9NOST</name>
<dbReference type="InterPro" id="IPR042211">
    <property type="entry name" value="CRISPR-assoc_Cas1_N"/>
</dbReference>
<evidence type="ECO:0000256" key="8">
    <source>
        <dbReference type="ARBA" id="ARBA00023211"/>
    </source>
</evidence>
<organism evidence="11 12">
    <name type="scientific">Anabaena azotica FACHB-119</name>
    <dbReference type="NCBI Taxonomy" id="947527"/>
    <lineage>
        <taxon>Bacteria</taxon>
        <taxon>Bacillati</taxon>
        <taxon>Cyanobacteriota</taxon>
        <taxon>Cyanophyceae</taxon>
        <taxon>Nostocales</taxon>
        <taxon>Nostocaceae</taxon>
        <taxon>Anabaena</taxon>
        <taxon>Anabaena azotica</taxon>
    </lineage>
</organism>
<keyword evidence="2 10" id="KW-0479">Metal-binding</keyword>
<dbReference type="EMBL" id="JACJSG010000040">
    <property type="protein sequence ID" value="MBD2503780.1"/>
    <property type="molecule type" value="Genomic_DNA"/>
</dbReference>
<dbReference type="InterPro" id="IPR042206">
    <property type="entry name" value="CRISPR-assoc_Cas1_C"/>
</dbReference>
<dbReference type="NCBIfam" id="TIGR04093">
    <property type="entry name" value="cas1_CYANO"/>
    <property type="match status" value="1"/>
</dbReference>
<keyword evidence="12" id="KW-1185">Reference proteome</keyword>
<dbReference type="InterPro" id="IPR050646">
    <property type="entry name" value="Cas1"/>
</dbReference>
<dbReference type="PANTHER" id="PTHR34353">
    <property type="entry name" value="CRISPR-ASSOCIATED ENDONUCLEASE CAS1 1"/>
    <property type="match status" value="1"/>
</dbReference>
<keyword evidence="3 10" id="KW-0255">Endonuclease</keyword>
<dbReference type="Proteomes" id="UP000661112">
    <property type="component" value="Unassembled WGS sequence"/>
</dbReference>
<comment type="cofactor">
    <cofactor evidence="10">
        <name>Mg(2+)</name>
        <dbReference type="ChEBI" id="CHEBI:18420"/>
    </cofactor>
    <cofactor evidence="10">
        <name>Mn(2+)</name>
        <dbReference type="ChEBI" id="CHEBI:29035"/>
    </cofactor>
</comment>
<sequence>MGTVYITQDDSFISKVDERLHVKFEKKTILDVPLIKIDGLVVMGRASISPAAISELIDKKIPLTFLTNNGKYLASLEPEMGKNIFVRSAQWKAAGESAQAIHVTQGFVRGKLKNYRYSLSEAQRRYDVDLGNNITQLTQAIASVDKADKIDSIRGLEGAGSAAYFGCFNHLIRVDNFTFNTRNRRPPIDPVNSLLSLGYSLLRHDIQGALNIVGFDPYLGYLHTERYGRPSLALDLMEEFRPLIVDAVVLSAINRKMLTPKDFVTEPVSNAVSLTKEGLHIFLRLYQEKKQTQFKHPVMQRKYSYQETFEIQARLLAKYLMGEIEKYPPLVMR</sequence>
<accession>A0ABR8DBP2</accession>
<keyword evidence="4 10" id="KW-0378">Hydrolase</keyword>
<comment type="function">
    <text evidence="10">CRISPR (clustered regularly interspaced short palindromic repeat), is an adaptive immune system that provides protection against mobile genetic elements (viruses, transposable elements and conjugative plasmids). CRISPR clusters contain spacers, sequences complementary to antecedent mobile elements, and target invading nucleic acids. CRISPR clusters are transcribed and processed into CRISPR RNA (crRNA). Acts as a dsDNA endonuclease. Involved in the integration of spacer DNA into the CRISPR cassette.</text>
</comment>
<evidence type="ECO:0000256" key="1">
    <source>
        <dbReference type="ARBA" id="ARBA00022722"/>
    </source>
</evidence>
<comment type="similarity">
    <text evidence="10">Belongs to the CRISPR-associated endonuclease Cas1 family.</text>
</comment>
<evidence type="ECO:0000313" key="11">
    <source>
        <dbReference type="EMBL" id="MBD2503780.1"/>
    </source>
</evidence>
<evidence type="ECO:0000256" key="2">
    <source>
        <dbReference type="ARBA" id="ARBA00022723"/>
    </source>
</evidence>
<dbReference type="NCBIfam" id="TIGR00287">
    <property type="entry name" value="cas1"/>
    <property type="match status" value="1"/>
</dbReference>
<dbReference type="Pfam" id="PF01867">
    <property type="entry name" value="Cas_Cas1"/>
    <property type="match status" value="1"/>
</dbReference>
<keyword evidence="5 10" id="KW-0460">Magnesium</keyword>
<keyword evidence="6 10" id="KW-0051">Antiviral defense</keyword>
<feature type="binding site" evidence="10">
    <location>
        <position position="238"/>
    </location>
    <ligand>
        <name>Mn(2+)</name>
        <dbReference type="ChEBI" id="CHEBI:29035"/>
    </ligand>
</feature>
<comment type="subunit">
    <text evidence="9 10">Homodimer, forms a heterotetramer with a Cas2 homodimer.</text>
</comment>
<evidence type="ECO:0000256" key="6">
    <source>
        <dbReference type="ARBA" id="ARBA00023118"/>
    </source>
</evidence>
<keyword evidence="1 10" id="KW-0540">Nuclease</keyword>
<evidence type="ECO:0000256" key="4">
    <source>
        <dbReference type="ARBA" id="ARBA00022801"/>
    </source>
</evidence>
<dbReference type="PANTHER" id="PTHR34353:SF2">
    <property type="entry name" value="CRISPR-ASSOCIATED ENDONUCLEASE CAS1 1"/>
    <property type="match status" value="1"/>
</dbReference>
<dbReference type="HAMAP" id="MF_01470">
    <property type="entry name" value="Cas1"/>
    <property type="match status" value="1"/>
</dbReference>
<evidence type="ECO:0000313" key="12">
    <source>
        <dbReference type="Proteomes" id="UP000661112"/>
    </source>
</evidence>
<keyword evidence="7 10" id="KW-0238">DNA-binding</keyword>
<comment type="caution">
    <text evidence="11">The sequence shown here is derived from an EMBL/GenBank/DDBJ whole genome shotgun (WGS) entry which is preliminary data.</text>
</comment>
<evidence type="ECO:0000256" key="5">
    <source>
        <dbReference type="ARBA" id="ARBA00022842"/>
    </source>
</evidence>
<proteinExistence type="inferred from homology"/>
<dbReference type="EC" id="3.1.-.-" evidence="10"/>